<dbReference type="Gene3D" id="3.20.20.80">
    <property type="entry name" value="Glycosidases"/>
    <property type="match status" value="1"/>
</dbReference>
<dbReference type="AlphaFoldDB" id="A0A3E0HNT5"/>
<keyword evidence="5" id="KW-1185">Reference proteome</keyword>
<evidence type="ECO:0000256" key="2">
    <source>
        <dbReference type="SAM" id="SignalP"/>
    </source>
</evidence>
<evidence type="ECO:0000313" key="4">
    <source>
        <dbReference type="EMBL" id="REH48172.1"/>
    </source>
</evidence>
<name>A0A3E0HNT5_9PSEU</name>
<comment type="similarity">
    <text evidence="1">Belongs to the glycosyl hydrolase 25 family.</text>
</comment>
<protein>
    <submittedName>
        <fullName evidence="4">Lysozyme</fullName>
    </submittedName>
</protein>
<keyword evidence="2" id="KW-0732">Signal</keyword>
<dbReference type="PANTHER" id="PTHR34135:SF2">
    <property type="entry name" value="LYSOZYME"/>
    <property type="match status" value="1"/>
</dbReference>
<sequence>MVIRAMVPLLAGLLLVTAWAGAAEGSASAAVAVCGHSSAQPTLRQGSTGEDTVEAQCELNLATKASRYTPIGADGSFGPATEARVRVFQQCAGLGVDGVVGPNTWAALNTWAAHPHKCATTGTATTAQAVVCGHSTSQPTLKQGATGADVKEAQCRLDLAMDATHYPPLTIDGNFGGGTQGRVEDFQRCANLNADGELGPNTWAKLADWSSRNLYCAPPRPAGYAIDGIDTAKYQHPGGAPINWAAVKASGVEIATIKATRGTNVTDEFLATDLPAAHNAGLDVAPYHYYTGSAPNTGGDQADRFIAAVRATGYTGKRPGDLPPIFDFERMDDGTGRCPVYGTVADVKSWLNKVQAAFGRTPIIYTQKSFLDDCYGSTTAFGGYPMQLADYRRSISAPPVPNGSSTWLMWQYTDAAVPDGLQAPSTADVFNGTQADLDRLANR</sequence>
<dbReference type="Pfam" id="PF01183">
    <property type="entry name" value="Glyco_hydro_25"/>
    <property type="match status" value="1"/>
</dbReference>
<dbReference type="EMBL" id="QUNO01000005">
    <property type="protein sequence ID" value="REH48172.1"/>
    <property type="molecule type" value="Genomic_DNA"/>
</dbReference>
<dbReference type="RefSeq" id="WP_246015112.1">
    <property type="nucleotide sequence ID" value="NZ_CP144375.1"/>
</dbReference>
<dbReference type="InterPro" id="IPR017853">
    <property type="entry name" value="GH"/>
</dbReference>
<dbReference type="GO" id="GO:0009253">
    <property type="term" value="P:peptidoglycan catabolic process"/>
    <property type="evidence" value="ECO:0007669"/>
    <property type="project" value="InterPro"/>
</dbReference>
<feature type="domain" description="Peptidoglycan binding-like" evidence="3">
    <location>
        <begin position="49"/>
        <end position="108"/>
    </location>
</feature>
<dbReference type="SUPFAM" id="SSF47090">
    <property type="entry name" value="PGBD-like"/>
    <property type="match status" value="2"/>
</dbReference>
<dbReference type="InterPro" id="IPR002477">
    <property type="entry name" value="Peptidoglycan-bd-like"/>
</dbReference>
<dbReference type="Pfam" id="PF01471">
    <property type="entry name" value="PG_binding_1"/>
    <property type="match status" value="2"/>
</dbReference>
<dbReference type="PANTHER" id="PTHR34135">
    <property type="entry name" value="LYSOZYME"/>
    <property type="match status" value="1"/>
</dbReference>
<proteinExistence type="inferred from homology"/>
<accession>A0A3E0HNT5</accession>
<comment type="caution">
    <text evidence="4">The sequence shown here is derived from an EMBL/GenBank/DDBJ whole genome shotgun (WGS) entry which is preliminary data.</text>
</comment>
<gene>
    <name evidence="4" type="ORF">BCF44_10530</name>
</gene>
<dbReference type="InterPro" id="IPR036366">
    <property type="entry name" value="PGBDSf"/>
</dbReference>
<feature type="chain" id="PRO_5017675941" evidence="2">
    <location>
        <begin position="23"/>
        <end position="443"/>
    </location>
</feature>
<dbReference type="PROSITE" id="PS51904">
    <property type="entry name" value="GLYCOSYL_HYDROL_F25_2"/>
    <property type="match status" value="1"/>
</dbReference>
<dbReference type="Gene3D" id="1.10.101.10">
    <property type="entry name" value="PGBD-like superfamily/PGBD"/>
    <property type="match status" value="2"/>
</dbReference>
<dbReference type="Proteomes" id="UP000256269">
    <property type="component" value="Unassembled WGS sequence"/>
</dbReference>
<dbReference type="GO" id="GO:0016998">
    <property type="term" value="P:cell wall macromolecule catabolic process"/>
    <property type="evidence" value="ECO:0007669"/>
    <property type="project" value="InterPro"/>
</dbReference>
<evidence type="ECO:0000313" key="5">
    <source>
        <dbReference type="Proteomes" id="UP000256269"/>
    </source>
</evidence>
<dbReference type="SUPFAM" id="SSF51445">
    <property type="entry name" value="(Trans)glycosidases"/>
    <property type="match status" value="1"/>
</dbReference>
<organism evidence="4 5">
    <name type="scientific">Kutzneria buriramensis</name>
    <dbReference type="NCBI Taxonomy" id="1045776"/>
    <lineage>
        <taxon>Bacteria</taxon>
        <taxon>Bacillati</taxon>
        <taxon>Actinomycetota</taxon>
        <taxon>Actinomycetes</taxon>
        <taxon>Pseudonocardiales</taxon>
        <taxon>Pseudonocardiaceae</taxon>
        <taxon>Kutzneria</taxon>
    </lineage>
</organism>
<dbReference type="GO" id="GO:0016052">
    <property type="term" value="P:carbohydrate catabolic process"/>
    <property type="evidence" value="ECO:0007669"/>
    <property type="project" value="TreeGrafter"/>
</dbReference>
<dbReference type="InterPro" id="IPR036365">
    <property type="entry name" value="PGBD-like_sf"/>
</dbReference>
<feature type="domain" description="Peptidoglycan binding-like" evidence="3">
    <location>
        <begin position="146"/>
        <end position="206"/>
    </location>
</feature>
<dbReference type="GO" id="GO:0003796">
    <property type="term" value="F:lysozyme activity"/>
    <property type="evidence" value="ECO:0007669"/>
    <property type="project" value="InterPro"/>
</dbReference>
<reference evidence="4 5" key="1">
    <citation type="submission" date="2018-08" db="EMBL/GenBank/DDBJ databases">
        <title>Genomic Encyclopedia of Archaeal and Bacterial Type Strains, Phase II (KMG-II): from individual species to whole genera.</title>
        <authorList>
            <person name="Goeker M."/>
        </authorList>
    </citation>
    <scope>NUCLEOTIDE SEQUENCE [LARGE SCALE GENOMIC DNA]</scope>
    <source>
        <strain evidence="4 5">DSM 45791</strain>
    </source>
</reference>
<evidence type="ECO:0000259" key="3">
    <source>
        <dbReference type="Pfam" id="PF01471"/>
    </source>
</evidence>
<feature type="signal peptide" evidence="2">
    <location>
        <begin position="1"/>
        <end position="22"/>
    </location>
</feature>
<evidence type="ECO:0000256" key="1">
    <source>
        <dbReference type="ARBA" id="ARBA00010646"/>
    </source>
</evidence>
<dbReference type="InterPro" id="IPR002053">
    <property type="entry name" value="Glyco_hydro_25"/>
</dbReference>